<protein>
    <submittedName>
        <fullName evidence="1">Uncharacterized protein</fullName>
    </submittedName>
</protein>
<keyword evidence="2" id="KW-1185">Reference proteome</keyword>
<reference evidence="1 2" key="1">
    <citation type="submission" date="2019-10" db="EMBL/GenBank/DDBJ databases">
        <title>Rubrobacter sp nov SCSIO 52090 isolated from a deep-sea sediment in the South China Sea.</title>
        <authorList>
            <person name="Chen R.W."/>
        </authorList>
    </citation>
    <scope>NUCLEOTIDE SEQUENCE [LARGE SCALE GENOMIC DNA]</scope>
    <source>
        <strain evidence="1 2">SCSIO 52909</strain>
    </source>
</reference>
<evidence type="ECO:0000313" key="2">
    <source>
        <dbReference type="Proteomes" id="UP000501452"/>
    </source>
</evidence>
<dbReference type="EMBL" id="CP045119">
    <property type="protein sequence ID" value="QIN82797.1"/>
    <property type="molecule type" value="Genomic_DNA"/>
</dbReference>
<dbReference type="Proteomes" id="UP000501452">
    <property type="component" value="Chromosome"/>
</dbReference>
<organism evidence="1 2">
    <name type="scientific">Rubrobacter tropicus</name>
    <dbReference type="NCBI Taxonomy" id="2653851"/>
    <lineage>
        <taxon>Bacteria</taxon>
        <taxon>Bacillati</taxon>
        <taxon>Actinomycetota</taxon>
        <taxon>Rubrobacteria</taxon>
        <taxon>Rubrobacterales</taxon>
        <taxon>Rubrobacteraceae</taxon>
        <taxon>Rubrobacter</taxon>
    </lineage>
</organism>
<proteinExistence type="predicted"/>
<dbReference type="KEGG" id="rub:GBA63_09145"/>
<accession>A0A6G8Q907</accession>
<dbReference type="RefSeq" id="WP_166175489.1">
    <property type="nucleotide sequence ID" value="NZ_CP045119.1"/>
</dbReference>
<name>A0A6G8Q907_9ACTN</name>
<evidence type="ECO:0000313" key="1">
    <source>
        <dbReference type="EMBL" id="QIN82797.1"/>
    </source>
</evidence>
<gene>
    <name evidence="1" type="ORF">GBA63_09145</name>
</gene>
<dbReference type="AlphaFoldDB" id="A0A6G8Q907"/>
<sequence>MEFIVTFADNGSNVSSSNDSSDPGYNPVYLFLDSTNPSPAPSEPVALNLSLPAGNYCEEAALSFRGTTASYWELSAEDPAAGPVTWSPSVALSVIDGQSTRFWTRTRTVYEEVPVDDRSVSLWVVGDVRETP</sequence>